<accession>D2W1N7</accession>
<evidence type="ECO:0000313" key="3">
    <source>
        <dbReference type="EMBL" id="EFC36954.1"/>
    </source>
</evidence>
<dbReference type="RefSeq" id="XP_002669698.1">
    <property type="nucleotide sequence ID" value="XM_002669652.1"/>
</dbReference>
<dbReference type="VEuPathDB" id="AmoebaDB:NAEGRDRAFT_75320"/>
<gene>
    <name evidence="3" type="ORF">NAEGRDRAFT_75320</name>
</gene>
<feature type="transmembrane region" description="Helical" evidence="2">
    <location>
        <begin position="401"/>
        <end position="425"/>
    </location>
</feature>
<keyword evidence="2" id="KW-0812">Transmembrane</keyword>
<evidence type="ECO:0000313" key="4">
    <source>
        <dbReference type="Proteomes" id="UP000006671"/>
    </source>
</evidence>
<dbReference type="OMA" id="IKVHIGV"/>
<organism evidence="4">
    <name type="scientific">Naegleria gruberi</name>
    <name type="common">Amoeba</name>
    <dbReference type="NCBI Taxonomy" id="5762"/>
    <lineage>
        <taxon>Eukaryota</taxon>
        <taxon>Discoba</taxon>
        <taxon>Heterolobosea</taxon>
        <taxon>Tetramitia</taxon>
        <taxon>Eutetramitia</taxon>
        <taxon>Vahlkampfiidae</taxon>
        <taxon>Naegleria</taxon>
    </lineage>
</organism>
<dbReference type="EMBL" id="GG738923">
    <property type="protein sequence ID" value="EFC36954.1"/>
    <property type="molecule type" value="Genomic_DNA"/>
</dbReference>
<dbReference type="Proteomes" id="UP000006671">
    <property type="component" value="Unassembled WGS sequence"/>
</dbReference>
<dbReference type="GeneID" id="8856203"/>
<dbReference type="AlphaFoldDB" id="D2W1N7"/>
<dbReference type="SUPFAM" id="SSF55073">
    <property type="entry name" value="Nucleotide cyclase"/>
    <property type="match status" value="1"/>
</dbReference>
<feature type="compositionally biased region" description="Polar residues" evidence="1">
    <location>
        <begin position="21"/>
        <end position="34"/>
    </location>
</feature>
<name>D2W1N7_NAEGR</name>
<dbReference type="InParanoid" id="D2W1N7"/>
<feature type="transmembrane region" description="Helical" evidence="2">
    <location>
        <begin position="69"/>
        <end position="92"/>
    </location>
</feature>
<dbReference type="InterPro" id="IPR029787">
    <property type="entry name" value="Nucleotide_cyclase"/>
</dbReference>
<feature type="compositionally biased region" description="Polar residues" evidence="1">
    <location>
        <begin position="526"/>
        <end position="540"/>
    </location>
</feature>
<keyword evidence="2" id="KW-0472">Membrane</keyword>
<keyword evidence="4" id="KW-1185">Reference proteome</keyword>
<evidence type="ECO:0000256" key="2">
    <source>
        <dbReference type="SAM" id="Phobius"/>
    </source>
</evidence>
<dbReference type="KEGG" id="ngr:NAEGRDRAFT_75320"/>
<protein>
    <submittedName>
        <fullName evidence="3">Predicted protein</fullName>
    </submittedName>
</protein>
<sequence>MGTNRVVPNNHHHNEEPALQSKMSSKPNQQQQETESFDIKKRDDLDSVDGSISEPLVAKKRNPILGCLLSIRLFLILVITGLILLTVFSIWITAFEMNQVASIDNSKTTMKIMYEKVSNFLMSQLLPAKSMADTVAQDYHMFTITPGFLAMKNYLFTKMINFPITGANLCFGENNMSVIHAYNLNQFPTEQLFFAWQDTAANRFCMYSVNHTDANIMTIARNITYVVAKTDWYMASVEMLKTNPNGGYGPVYKVLNGGLAMYWSSPVYDRELLKANIKQRVGIVKINLNLLKISQYLLSTKLLNTGFLVVTELGPDAYVMGASFSIKNLDSERIPVRNVQERGIGSLMKAFLDMKVEEGNVVTVDKYLVSSYQFSYANIVWQITMFVEETEVKASAILSSYVILGVTLFFAIFGVVLSIVIGTVVTKPFKNLESDFQKIEIMDLMSIEQHRSLFTEVSNIYGSLTETVGQLKEFRAFLPESVLNQFEYLKNDNNNLANKDSSKNAGNPNELSNGFSFREGDAKPSFTTMSENGHNGSGHSKFSEHRGKANSSMFKLGLSYKDLCIVYVKIPGLDDRHYSNYHELSHVVCRLISGVSSICKSMKADLEIKSHDEFMIKIDRFSSSCADIALKISTALTSNNETFKRDGQPSIKVHIGVASGNMLSGNVGNKTLRYSAHIGSVIDRAIHLCNLNAFIGTSVLIDEETHYLCGAQFVDRPVDRYANPKNGEKNVENVYELLRNSSVENDEWMYELQQKKENENCLFCRDEKPQSKRPGTAKVGKIYKNSYGRL</sequence>
<feature type="region of interest" description="Disordered" evidence="1">
    <location>
        <begin position="526"/>
        <end position="545"/>
    </location>
</feature>
<keyword evidence="2" id="KW-1133">Transmembrane helix</keyword>
<evidence type="ECO:0000256" key="1">
    <source>
        <dbReference type="SAM" id="MobiDB-lite"/>
    </source>
</evidence>
<reference evidence="3 4" key="1">
    <citation type="journal article" date="2010" name="Cell">
        <title>The genome of Naegleria gruberi illuminates early eukaryotic versatility.</title>
        <authorList>
            <person name="Fritz-Laylin L.K."/>
            <person name="Prochnik S.E."/>
            <person name="Ginger M.L."/>
            <person name="Dacks J.B."/>
            <person name="Carpenter M.L."/>
            <person name="Field M.C."/>
            <person name="Kuo A."/>
            <person name="Paredez A."/>
            <person name="Chapman J."/>
            <person name="Pham J."/>
            <person name="Shu S."/>
            <person name="Neupane R."/>
            <person name="Cipriano M."/>
            <person name="Mancuso J."/>
            <person name="Tu H."/>
            <person name="Salamov A."/>
            <person name="Lindquist E."/>
            <person name="Shapiro H."/>
            <person name="Lucas S."/>
            <person name="Grigoriev I.V."/>
            <person name="Cande W.Z."/>
            <person name="Fulton C."/>
            <person name="Rokhsar D.S."/>
            <person name="Dawson S.C."/>
        </authorList>
    </citation>
    <scope>NUCLEOTIDE SEQUENCE [LARGE SCALE GENOMIC DNA]</scope>
    <source>
        <strain evidence="3 4">NEG-M</strain>
    </source>
</reference>
<feature type="region of interest" description="Disordered" evidence="1">
    <location>
        <begin position="1"/>
        <end position="40"/>
    </location>
</feature>
<proteinExistence type="predicted"/>
<dbReference type="Gene3D" id="3.30.70.1230">
    <property type="entry name" value="Nucleotide cyclase"/>
    <property type="match status" value="1"/>
</dbReference>
<dbReference type="OrthoDB" id="10256436at2759"/>